<evidence type="ECO:0000256" key="7">
    <source>
        <dbReference type="PROSITE-ProRule" id="PRU00221"/>
    </source>
</evidence>
<proteinExistence type="predicted"/>
<dbReference type="SMART" id="SM00320">
    <property type="entry name" value="WD40"/>
    <property type="match status" value="5"/>
</dbReference>
<dbReference type="InterPro" id="IPR000571">
    <property type="entry name" value="Znf_CCCH"/>
</dbReference>
<dbReference type="InterPro" id="IPR015943">
    <property type="entry name" value="WD40/YVTN_repeat-like_dom_sf"/>
</dbReference>
<name>A0A5S9YAD4_ARATH</name>
<dbReference type="InterPro" id="IPR020472">
    <property type="entry name" value="WD40_PAC1"/>
</dbReference>
<dbReference type="ExpressionAtlas" id="A0A5S9YAD4">
    <property type="expression patterns" value="baseline and differential"/>
</dbReference>
<keyword evidence="3" id="KW-0677">Repeat</keyword>
<dbReference type="PROSITE" id="PS50082">
    <property type="entry name" value="WD_REPEATS_2"/>
    <property type="match status" value="2"/>
</dbReference>
<dbReference type="GO" id="GO:0008270">
    <property type="term" value="F:zinc ion binding"/>
    <property type="evidence" value="ECO:0007669"/>
    <property type="project" value="UniProtKB-KW"/>
</dbReference>
<dbReference type="Pfam" id="PF00400">
    <property type="entry name" value="WD40"/>
    <property type="match status" value="3"/>
</dbReference>
<dbReference type="PANTHER" id="PTHR44489">
    <property type="match status" value="1"/>
</dbReference>
<keyword evidence="1 7" id="KW-0853">WD repeat</keyword>
<reference evidence="11 12" key="1">
    <citation type="submission" date="2019-12" db="EMBL/GenBank/DDBJ databases">
        <authorList>
            <person name="Jiao W.-B."/>
            <person name="Schneeberger K."/>
        </authorList>
    </citation>
    <scope>NUCLEOTIDE SEQUENCE [LARGE SCALE GENOMIC DNA]</scope>
    <source>
        <strain evidence="12">cv. C24</strain>
    </source>
</reference>
<evidence type="ECO:0000256" key="3">
    <source>
        <dbReference type="ARBA" id="ARBA00022737"/>
    </source>
</evidence>
<evidence type="ECO:0000313" key="11">
    <source>
        <dbReference type="EMBL" id="CAA0406643.1"/>
    </source>
</evidence>
<dbReference type="GO" id="GO:0003677">
    <property type="term" value="F:DNA binding"/>
    <property type="evidence" value="ECO:0007669"/>
    <property type="project" value="UniProtKB-KW"/>
</dbReference>
<dbReference type="AlphaFoldDB" id="A0A5S9YAD4"/>
<evidence type="ECO:0000256" key="4">
    <source>
        <dbReference type="ARBA" id="ARBA00022771"/>
    </source>
</evidence>
<evidence type="ECO:0000256" key="5">
    <source>
        <dbReference type="ARBA" id="ARBA00022833"/>
    </source>
</evidence>
<keyword evidence="6" id="KW-0238">DNA-binding</keyword>
<evidence type="ECO:0000313" key="12">
    <source>
        <dbReference type="Proteomes" id="UP000434276"/>
    </source>
</evidence>
<dbReference type="PROSITE" id="PS00678">
    <property type="entry name" value="WD_REPEATS_1"/>
    <property type="match status" value="1"/>
</dbReference>
<dbReference type="SMART" id="SM00356">
    <property type="entry name" value="ZnF_C3H1"/>
    <property type="match status" value="1"/>
</dbReference>
<evidence type="ECO:0000259" key="10">
    <source>
        <dbReference type="PROSITE" id="PS50103"/>
    </source>
</evidence>
<dbReference type="Pfam" id="PF00642">
    <property type="entry name" value="zf-CCCH"/>
    <property type="match status" value="1"/>
</dbReference>
<keyword evidence="4 8" id="KW-0863">Zinc-finger</keyword>
<dbReference type="InterPro" id="IPR044715">
    <property type="entry name" value="WDR86-like"/>
</dbReference>
<evidence type="ECO:0000256" key="1">
    <source>
        <dbReference type="ARBA" id="ARBA00022574"/>
    </source>
</evidence>
<evidence type="ECO:0000256" key="2">
    <source>
        <dbReference type="ARBA" id="ARBA00022723"/>
    </source>
</evidence>
<feature type="repeat" description="WD" evidence="7">
    <location>
        <begin position="183"/>
        <end position="224"/>
    </location>
</feature>
<protein>
    <recommendedName>
        <fullName evidence="10">C3H1-type domain-containing protein</fullName>
    </recommendedName>
</protein>
<dbReference type="InterPro" id="IPR036322">
    <property type="entry name" value="WD40_repeat_dom_sf"/>
</dbReference>
<feature type="repeat" description="WD" evidence="7">
    <location>
        <begin position="308"/>
        <end position="347"/>
    </location>
</feature>
<dbReference type="InterPro" id="IPR001680">
    <property type="entry name" value="WD40_rpt"/>
</dbReference>
<keyword evidence="2 8" id="KW-0479">Metal-binding</keyword>
<dbReference type="SUPFAM" id="SSF90229">
    <property type="entry name" value="CCCH zinc finger"/>
    <property type="match status" value="1"/>
</dbReference>
<evidence type="ECO:0000256" key="9">
    <source>
        <dbReference type="SAM" id="MobiDB-lite"/>
    </source>
</evidence>
<dbReference type="SUPFAM" id="SSF50978">
    <property type="entry name" value="WD40 repeat-like"/>
    <property type="match status" value="1"/>
</dbReference>
<sequence length="472" mass="51309">MGHQSSWMKQTVIDSVVQSSKVGVFSMFSMDYKAPRKYSHGRNFGVARQQDFAADIVTRRPYTPYDNGIKKGPNKLSRNLVWTSKEYKSPEGNRPRQNAANGSAKPQVIGTGHRVSNQPRKNAVYGPRSSSLSDTRGCGPRLNGSPKKSVCNFWKDGNCKKGEKCQFLHSWSCFPGLAMVAALEGHKNDIKGIALPQGSDKLFSVSGDGTLLIWDCNSGQCVRSINLQAEAGSLISEGPWVFLGLPNAVKAFNVQNSKDVHLEGVVGQVHAMTAANGMLFAGTSSGSILVWKATDSESDPFKYLTSLEGHHSGEVTCFVVGGEVLYSGSVDKTIKVWDLNTLQCRMTLKQHIGTVTSLLCWDKCLISSSLDGTIKLWACSENESLKVVQTRKQELSVHTLCGMHDAEAKPIMFCSYQNGAVGIFDLPSFEERGKMFSTQTICTLTIGPGGLLFSGDKSGNLRVWSLASGTKV</sequence>
<dbReference type="InterPro" id="IPR036855">
    <property type="entry name" value="Znf_CCCH_sf"/>
</dbReference>
<dbReference type="OrthoDB" id="59941at2759"/>
<dbReference type="FunFam" id="2.130.10.10:FF:000869">
    <property type="entry name" value="Zinc finger CCCH domain-containing protein 48"/>
    <property type="match status" value="1"/>
</dbReference>
<evidence type="ECO:0000256" key="6">
    <source>
        <dbReference type="ARBA" id="ARBA00023125"/>
    </source>
</evidence>
<accession>A0A5S9YAD4</accession>
<dbReference type="PROSITE" id="PS50294">
    <property type="entry name" value="WD_REPEATS_REGION"/>
    <property type="match status" value="1"/>
</dbReference>
<dbReference type="Gene3D" id="2.130.10.10">
    <property type="entry name" value="YVTN repeat-like/Quinoprotein amine dehydrogenase"/>
    <property type="match status" value="1"/>
</dbReference>
<dbReference type="PANTHER" id="PTHR44489:SF14">
    <property type="entry name" value="ZINC FINGER CCCH DOMAIN-CONTAINING PROTEIN 59-RELATED"/>
    <property type="match status" value="1"/>
</dbReference>
<feature type="domain" description="C3H1-type" evidence="10">
    <location>
        <begin position="145"/>
        <end position="172"/>
    </location>
</feature>
<dbReference type="Proteomes" id="UP000434276">
    <property type="component" value="Unassembled WGS sequence"/>
</dbReference>
<evidence type="ECO:0000256" key="8">
    <source>
        <dbReference type="PROSITE-ProRule" id="PRU00723"/>
    </source>
</evidence>
<organism evidence="11 12">
    <name type="scientific">Arabidopsis thaliana</name>
    <name type="common">Mouse-ear cress</name>
    <dbReference type="NCBI Taxonomy" id="3702"/>
    <lineage>
        <taxon>Eukaryota</taxon>
        <taxon>Viridiplantae</taxon>
        <taxon>Streptophyta</taxon>
        <taxon>Embryophyta</taxon>
        <taxon>Tracheophyta</taxon>
        <taxon>Spermatophyta</taxon>
        <taxon>Magnoliopsida</taxon>
        <taxon>eudicotyledons</taxon>
        <taxon>Gunneridae</taxon>
        <taxon>Pentapetalae</taxon>
        <taxon>rosids</taxon>
        <taxon>malvids</taxon>
        <taxon>Brassicales</taxon>
        <taxon>Brassicaceae</taxon>
        <taxon>Camelineae</taxon>
        <taxon>Arabidopsis</taxon>
    </lineage>
</organism>
<dbReference type="InterPro" id="IPR019775">
    <property type="entry name" value="WD40_repeat_CS"/>
</dbReference>
<dbReference type="PROSITE" id="PS50103">
    <property type="entry name" value="ZF_C3H1"/>
    <property type="match status" value="1"/>
</dbReference>
<gene>
    <name evidence="11" type="ORF">C24_LOCUS24089</name>
</gene>
<feature type="zinc finger region" description="C3H1-type" evidence="8">
    <location>
        <begin position="145"/>
        <end position="172"/>
    </location>
</feature>
<dbReference type="EMBL" id="CACSHJ010000096">
    <property type="protein sequence ID" value="CAA0406643.1"/>
    <property type="molecule type" value="Genomic_DNA"/>
</dbReference>
<feature type="region of interest" description="Disordered" evidence="9">
    <location>
        <begin position="87"/>
        <end position="139"/>
    </location>
</feature>
<dbReference type="PRINTS" id="PR00320">
    <property type="entry name" value="GPROTEINBRPT"/>
</dbReference>
<keyword evidence="5 8" id="KW-0862">Zinc</keyword>